<feature type="transmembrane region" description="Helical" evidence="7">
    <location>
        <begin position="25"/>
        <end position="44"/>
    </location>
</feature>
<dbReference type="InterPro" id="IPR050545">
    <property type="entry name" value="Mycobact_MmpL"/>
</dbReference>
<comment type="caution">
    <text evidence="9">The sequence shown here is derived from an EMBL/GenBank/DDBJ whole genome shotgun (WGS) entry which is preliminary data.</text>
</comment>
<dbReference type="AlphaFoldDB" id="A0A4V3VLD8"/>
<accession>A0A4V3VLD8</accession>
<comment type="similarity">
    <text evidence="2">Belongs to the resistance-nodulation-cell division (RND) (TC 2.A.6) family. MmpL subfamily.</text>
</comment>
<feature type="transmembrane region" description="Helical" evidence="7">
    <location>
        <begin position="237"/>
        <end position="256"/>
    </location>
</feature>
<keyword evidence="5 7" id="KW-1133">Transmembrane helix</keyword>
<dbReference type="OrthoDB" id="42357at2157"/>
<dbReference type="EMBL" id="RBZW01000021">
    <property type="protein sequence ID" value="THE65277.1"/>
    <property type="molecule type" value="Genomic_DNA"/>
</dbReference>
<dbReference type="Proteomes" id="UP000318864">
    <property type="component" value="Unassembled WGS sequence"/>
</dbReference>
<evidence type="ECO:0000259" key="8">
    <source>
        <dbReference type="PROSITE" id="PS50156"/>
    </source>
</evidence>
<sequence length="824" mass="88095">MTDLGPRIEAATARLNETIVSKPKTVIVVFLLLTAVFAGGMTAITTDAEATDAFTDGLEEQEALDAIDEEFEGPFTTDQESTQLIHTSSDVLTRGELLAMLTVLERVDDRPDLRMESANGPATIVAQALDENARTPAQQRQAIEGATNAEIRQAVRAVADEPAFSAIVSDDFSETEASASASMTVISHDVPQEFDDDDLTDVQTAIDSLADEESADIRAFGTGVVNEEFENIIGDSLAIVMPVVVVLLLAFLVVAYRDPIDLALGLFALLMTIVWTFGFLGFSGIPFDQQLIAVPVLLLAVGVDFGIHIINRYREETVQGFAPLEAMRTANNQLMIAFIIVTVTTVFGFGANIISDLGPIRNMGIVSSVGIIFTFLIFGLFLPAAKLEVDRLRNRYGVPEFNSTPIASEESSLGRVLSISATVGQRAPAVFVVILLVVGGGMGAYGAGVDTSFDDEDFLPPEEEAWYVEYIPEPFAPGDYTVTETINLLEDRFEANQDESITIYVEGPFEQDHALEALESPNSDPPESLAVGPGGEADAQSIVTVIQSYAQEDEEFAALVERNDRSGNGVPDRNLDRIYDELFASPAGPQAQQYLTEDRRGAQIEYSIDAEASQAEVAADGAEFAEEFRYDATATGMLVIFDAITGIIFDSAIQGLILAVALTAVFLVIAYAILEGKPLLGIVNVFPIVIAVAFLIGTMRALGMPLNAMTATILSISIGIGIAYSVHTTARFIDEYTDSDDTLDALTTTLSGTGGALTGSMLTTSLGTGALALAITPVLGDFGLLMAMSVFYSFVGAVVAMPPAVFLWARIDDAGSIRAWLSTR</sequence>
<dbReference type="Pfam" id="PF03176">
    <property type="entry name" value="MMPL"/>
    <property type="match status" value="2"/>
</dbReference>
<dbReference type="InterPro" id="IPR004869">
    <property type="entry name" value="MMPL_dom"/>
</dbReference>
<evidence type="ECO:0000256" key="6">
    <source>
        <dbReference type="ARBA" id="ARBA00023136"/>
    </source>
</evidence>
<gene>
    <name evidence="9" type="ORF">D8Y22_08740</name>
</gene>
<dbReference type="PANTHER" id="PTHR33406:SF6">
    <property type="entry name" value="MEMBRANE PROTEIN YDGH-RELATED"/>
    <property type="match status" value="1"/>
</dbReference>
<keyword evidence="4 7" id="KW-0812">Transmembrane</keyword>
<dbReference type="PROSITE" id="PS50156">
    <property type="entry name" value="SSD"/>
    <property type="match status" value="2"/>
</dbReference>
<dbReference type="RefSeq" id="WP_141464313.1">
    <property type="nucleotide sequence ID" value="NZ_RBZW01000021.1"/>
</dbReference>
<evidence type="ECO:0000256" key="1">
    <source>
        <dbReference type="ARBA" id="ARBA00004651"/>
    </source>
</evidence>
<evidence type="ECO:0000313" key="9">
    <source>
        <dbReference type="EMBL" id="THE65277.1"/>
    </source>
</evidence>
<feature type="transmembrane region" description="Helical" evidence="7">
    <location>
        <begin position="782"/>
        <end position="809"/>
    </location>
</feature>
<evidence type="ECO:0000256" key="7">
    <source>
        <dbReference type="SAM" id="Phobius"/>
    </source>
</evidence>
<feature type="transmembrane region" description="Helical" evidence="7">
    <location>
        <begin position="656"/>
        <end position="674"/>
    </location>
</feature>
<organism evidence="9 10">
    <name type="scientific">Salinadaptatus halalkaliphilus</name>
    <dbReference type="NCBI Taxonomy" id="2419781"/>
    <lineage>
        <taxon>Archaea</taxon>
        <taxon>Methanobacteriati</taxon>
        <taxon>Methanobacteriota</taxon>
        <taxon>Stenosarchaea group</taxon>
        <taxon>Halobacteria</taxon>
        <taxon>Halobacteriales</taxon>
        <taxon>Natrialbaceae</taxon>
        <taxon>Salinadaptatus</taxon>
    </lineage>
</organism>
<reference evidence="9 10" key="1">
    <citation type="submission" date="2018-10" db="EMBL/GenBank/DDBJ databases">
        <title>Natronolimnobius sp. XQ-INN 246 isolated from Inner Mongolia Autonomous Region of China.</title>
        <authorList>
            <person name="Xue Q."/>
        </authorList>
    </citation>
    <scope>NUCLEOTIDE SEQUENCE [LARGE SCALE GENOMIC DNA]</scope>
    <source>
        <strain evidence="9 10">XQ-INN 246</strain>
    </source>
</reference>
<feature type="transmembrane region" description="Helical" evidence="7">
    <location>
        <begin position="291"/>
        <end position="313"/>
    </location>
</feature>
<feature type="transmembrane region" description="Helical" evidence="7">
    <location>
        <begin position="365"/>
        <end position="385"/>
    </location>
</feature>
<keyword evidence="3" id="KW-1003">Cell membrane</keyword>
<dbReference type="SUPFAM" id="SSF82866">
    <property type="entry name" value="Multidrug efflux transporter AcrB transmembrane domain"/>
    <property type="match status" value="2"/>
</dbReference>
<feature type="transmembrane region" description="Helical" evidence="7">
    <location>
        <begin position="334"/>
        <end position="353"/>
    </location>
</feature>
<feature type="transmembrane region" description="Helical" evidence="7">
    <location>
        <begin position="680"/>
        <end position="699"/>
    </location>
</feature>
<dbReference type="Gene3D" id="1.20.1640.10">
    <property type="entry name" value="Multidrug efflux transporter AcrB transmembrane domain"/>
    <property type="match status" value="2"/>
</dbReference>
<dbReference type="GO" id="GO:0005886">
    <property type="term" value="C:plasma membrane"/>
    <property type="evidence" value="ECO:0007669"/>
    <property type="project" value="UniProtKB-SubCell"/>
</dbReference>
<proteinExistence type="inferred from homology"/>
<keyword evidence="6 7" id="KW-0472">Membrane</keyword>
<feature type="domain" description="SSD" evidence="8">
    <location>
        <begin position="265"/>
        <end position="384"/>
    </location>
</feature>
<evidence type="ECO:0000256" key="4">
    <source>
        <dbReference type="ARBA" id="ARBA00022692"/>
    </source>
</evidence>
<comment type="subcellular location">
    <subcellularLocation>
        <location evidence="1">Cell membrane</location>
        <topology evidence="1">Multi-pass membrane protein</topology>
    </subcellularLocation>
</comment>
<evidence type="ECO:0000256" key="5">
    <source>
        <dbReference type="ARBA" id="ARBA00022989"/>
    </source>
</evidence>
<keyword evidence="10" id="KW-1185">Reference proteome</keyword>
<feature type="transmembrane region" description="Helical" evidence="7">
    <location>
        <begin position="263"/>
        <end position="285"/>
    </location>
</feature>
<protein>
    <submittedName>
        <fullName evidence="9">RND transporter</fullName>
    </submittedName>
</protein>
<name>A0A4V3VLD8_9EURY</name>
<feature type="domain" description="SSD" evidence="8">
    <location>
        <begin position="674"/>
        <end position="807"/>
    </location>
</feature>
<dbReference type="InterPro" id="IPR000731">
    <property type="entry name" value="SSD"/>
</dbReference>
<dbReference type="PANTHER" id="PTHR33406">
    <property type="entry name" value="MEMBRANE PROTEIN MJ1562-RELATED"/>
    <property type="match status" value="1"/>
</dbReference>
<evidence type="ECO:0000256" key="3">
    <source>
        <dbReference type="ARBA" id="ARBA00022475"/>
    </source>
</evidence>
<evidence type="ECO:0000256" key="2">
    <source>
        <dbReference type="ARBA" id="ARBA00010157"/>
    </source>
</evidence>
<evidence type="ECO:0000313" key="10">
    <source>
        <dbReference type="Proteomes" id="UP000318864"/>
    </source>
</evidence>
<feature type="transmembrane region" description="Helical" evidence="7">
    <location>
        <begin position="706"/>
        <end position="726"/>
    </location>
</feature>